<feature type="transmembrane region" description="Helical" evidence="1">
    <location>
        <begin position="39"/>
        <end position="67"/>
    </location>
</feature>
<organism evidence="2 3">
    <name type="scientific">Propioniciclava coleopterorum</name>
    <dbReference type="NCBI Taxonomy" id="2714937"/>
    <lineage>
        <taxon>Bacteria</taxon>
        <taxon>Bacillati</taxon>
        <taxon>Actinomycetota</taxon>
        <taxon>Actinomycetes</taxon>
        <taxon>Propionibacteriales</taxon>
        <taxon>Propionibacteriaceae</taxon>
        <taxon>Propioniciclava</taxon>
    </lineage>
</organism>
<accession>A0A6G7Y5X7</accession>
<dbReference type="RefSeq" id="WP_166233168.1">
    <property type="nucleotide sequence ID" value="NZ_CP049865.1"/>
</dbReference>
<keyword evidence="1" id="KW-0812">Transmembrane</keyword>
<dbReference type="Proteomes" id="UP000501058">
    <property type="component" value="Chromosome"/>
</dbReference>
<evidence type="ECO:0000256" key="1">
    <source>
        <dbReference type="SAM" id="Phobius"/>
    </source>
</evidence>
<name>A0A6G7Y5X7_9ACTN</name>
<keyword evidence="1" id="KW-0472">Membrane</keyword>
<evidence type="ECO:0000313" key="2">
    <source>
        <dbReference type="EMBL" id="QIK72119.1"/>
    </source>
</evidence>
<gene>
    <name evidence="2" type="ORF">G7070_07340</name>
</gene>
<reference evidence="2 3" key="1">
    <citation type="submission" date="2020-03" db="EMBL/GenBank/DDBJ databases">
        <title>Propioniciclava sp. nov., isolated from Hydrophilus acuminatus.</title>
        <authorList>
            <person name="Hyun D.-W."/>
            <person name="Bae J.-W."/>
        </authorList>
    </citation>
    <scope>NUCLEOTIDE SEQUENCE [LARGE SCALE GENOMIC DNA]</scope>
    <source>
        <strain evidence="2 3">HDW11</strain>
    </source>
</reference>
<sequence length="86" mass="9466">MALVGLMSALQRTWLLRHPELGSAYRDQVLHGLAADLAMVLLFGVALLIALTVPGVSYFPMFLMFLVGPAERLIRRALPGKAEHRP</sequence>
<protein>
    <submittedName>
        <fullName evidence="2">Uncharacterized protein</fullName>
    </submittedName>
</protein>
<proteinExistence type="predicted"/>
<evidence type="ECO:0000313" key="3">
    <source>
        <dbReference type="Proteomes" id="UP000501058"/>
    </source>
</evidence>
<dbReference type="KEGG" id="prv:G7070_07340"/>
<keyword evidence="3" id="KW-1185">Reference proteome</keyword>
<dbReference type="AlphaFoldDB" id="A0A6G7Y5X7"/>
<dbReference type="EMBL" id="CP049865">
    <property type="protein sequence ID" value="QIK72119.1"/>
    <property type="molecule type" value="Genomic_DNA"/>
</dbReference>
<keyword evidence="1" id="KW-1133">Transmembrane helix</keyword>